<dbReference type="GO" id="GO:0003677">
    <property type="term" value="F:DNA binding"/>
    <property type="evidence" value="ECO:0007669"/>
    <property type="project" value="InterPro"/>
</dbReference>
<comment type="subcellular location">
    <subcellularLocation>
        <location evidence="1">Nucleus</location>
    </subcellularLocation>
</comment>
<dbReference type="WBParaSite" id="nRc.2.0.1.t31026-RA">
    <property type="protein sequence ID" value="nRc.2.0.1.t31026-RA"/>
    <property type="gene ID" value="nRc.2.0.1.g31026"/>
</dbReference>
<organism evidence="3 4">
    <name type="scientific">Romanomermis culicivorax</name>
    <name type="common">Nematode worm</name>
    <dbReference type="NCBI Taxonomy" id="13658"/>
    <lineage>
        <taxon>Eukaryota</taxon>
        <taxon>Metazoa</taxon>
        <taxon>Ecdysozoa</taxon>
        <taxon>Nematoda</taxon>
        <taxon>Enoplea</taxon>
        <taxon>Dorylaimia</taxon>
        <taxon>Mermithida</taxon>
        <taxon>Mermithoidea</taxon>
        <taxon>Mermithidae</taxon>
        <taxon>Romanomermis</taxon>
    </lineage>
</organism>
<dbReference type="SUPFAM" id="SSF46689">
    <property type="entry name" value="Homeodomain-like"/>
    <property type="match status" value="1"/>
</dbReference>
<sequence>MQPFASRSEFQRAKTKMFVNDCGSRCCDILKKIRSRAYKNYTVETLQKALDVCCAGMSFRDSSELYKVSKSTLQHQLVGKNLNLPGRPMV</sequence>
<dbReference type="InterPro" id="IPR007889">
    <property type="entry name" value="HTH_Psq"/>
</dbReference>
<evidence type="ECO:0000259" key="2">
    <source>
        <dbReference type="Pfam" id="PF05225"/>
    </source>
</evidence>
<evidence type="ECO:0000256" key="1">
    <source>
        <dbReference type="ARBA" id="ARBA00004123"/>
    </source>
</evidence>
<accession>A0A915JXH1</accession>
<keyword evidence="3" id="KW-1185">Reference proteome</keyword>
<dbReference type="Pfam" id="PF05225">
    <property type="entry name" value="HTH_psq"/>
    <property type="match status" value="1"/>
</dbReference>
<reference evidence="4" key="1">
    <citation type="submission" date="2022-11" db="UniProtKB">
        <authorList>
            <consortium name="WormBaseParasite"/>
        </authorList>
    </citation>
    <scope>IDENTIFICATION</scope>
</reference>
<evidence type="ECO:0000313" key="3">
    <source>
        <dbReference type="Proteomes" id="UP000887565"/>
    </source>
</evidence>
<feature type="domain" description="HTH psq-type" evidence="2">
    <location>
        <begin position="44"/>
        <end position="74"/>
    </location>
</feature>
<dbReference type="GO" id="GO:0005634">
    <property type="term" value="C:nucleus"/>
    <property type="evidence" value="ECO:0007669"/>
    <property type="project" value="UniProtKB-SubCell"/>
</dbReference>
<protein>
    <submittedName>
        <fullName evidence="4">HTH psq-type domain-containing protein</fullName>
    </submittedName>
</protein>
<name>A0A915JXH1_ROMCU</name>
<dbReference type="AlphaFoldDB" id="A0A915JXH1"/>
<proteinExistence type="predicted"/>
<dbReference type="InterPro" id="IPR009057">
    <property type="entry name" value="Homeodomain-like_sf"/>
</dbReference>
<evidence type="ECO:0000313" key="4">
    <source>
        <dbReference type="WBParaSite" id="nRc.2.0.1.t31026-RA"/>
    </source>
</evidence>
<dbReference type="Proteomes" id="UP000887565">
    <property type="component" value="Unplaced"/>
</dbReference>
<dbReference type="Gene3D" id="1.10.10.60">
    <property type="entry name" value="Homeodomain-like"/>
    <property type="match status" value="1"/>
</dbReference>